<dbReference type="InterPro" id="IPR010148">
    <property type="entry name" value="CRISPR-assoc_prot_CT1975"/>
</dbReference>
<proteinExistence type="predicted"/>
<reference evidence="2 3" key="1">
    <citation type="submission" date="2014-08" db="EMBL/GenBank/DDBJ databases">
        <title>Complete genome sequence of Corynebacterium deserti GIMN1.010 (=DSM 45689), isolated from desert sand in western China.</title>
        <authorList>
            <person name="Ruckert C."/>
            <person name="Albersmeier A."/>
            <person name="Kalinowski J."/>
        </authorList>
    </citation>
    <scope>NUCLEOTIDE SEQUENCE [LARGE SCALE GENOMIC DNA]</scope>
    <source>
        <strain evidence="2 3">GIMN1.010</strain>
    </source>
</reference>
<dbReference type="NCBIfam" id="TIGR01869">
    <property type="entry name" value="casC_Cse4"/>
    <property type="match status" value="1"/>
</dbReference>
<dbReference type="RefSeq" id="WP_053543987.1">
    <property type="nucleotide sequence ID" value="NZ_CP009220.1"/>
</dbReference>
<dbReference type="STRING" id="931089.CDES_01780"/>
<organism evidence="2 3">
    <name type="scientific">Corynebacterium deserti GIMN1.010</name>
    <dbReference type="NCBI Taxonomy" id="931089"/>
    <lineage>
        <taxon>Bacteria</taxon>
        <taxon>Bacillati</taxon>
        <taxon>Actinomycetota</taxon>
        <taxon>Actinomycetes</taxon>
        <taxon>Mycobacteriales</taxon>
        <taxon>Corynebacteriaceae</taxon>
        <taxon>Corynebacterium</taxon>
    </lineage>
</organism>
<evidence type="ECO:0000313" key="3">
    <source>
        <dbReference type="Proteomes" id="UP000068067"/>
    </source>
</evidence>
<dbReference type="EMBL" id="CP009220">
    <property type="protein sequence ID" value="ALC04822.1"/>
    <property type="molecule type" value="Genomic_DNA"/>
</dbReference>
<dbReference type="Proteomes" id="UP000068067">
    <property type="component" value="Chromosome"/>
</dbReference>
<name>A0A0M4CJZ9_9CORY</name>
<dbReference type="AlphaFoldDB" id="A0A0M4CJZ9"/>
<dbReference type="OrthoDB" id="5291250at2"/>
<evidence type="ECO:0000313" key="2">
    <source>
        <dbReference type="EMBL" id="ALC04822.1"/>
    </source>
</evidence>
<protein>
    <submittedName>
        <fullName evidence="2">CRISPR-associated Cse4 family protein</fullName>
    </submittedName>
</protein>
<dbReference type="Pfam" id="PF09344">
    <property type="entry name" value="Cas_CT1975"/>
    <property type="match status" value="1"/>
</dbReference>
<keyword evidence="1" id="KW-0175">Coiled coil</keyword>
<gene>
    <name evidence="2" type="ORF">CDES_01780</name>
</gene>
<dbReference type="PATRIC" id="fig|931089.4.peg.361"/>
<evidence type="ECO:0000256" key="1">
    <source>
        <dbReference type="SAM" id="Coils"/>
    </source>
</evidence>
<sequence length="373" mass="40797">MSTFVDIHLVQLVPPSCINRDDTGSPKSAIFGGVERHRVSSQAWKRAVRNDFKDYLDSSELGERTLQAVKRVSQRIQELKEELSAEQAEAAAEEILKTAGIALEKKKKDETLPTKTGYLLFLSRAEIDALAELAIAQVEGKKPTKKQTREALQGPQAIDVALFGRMLADAPEANVDASCQVEHALSVHKATREFDYYTAVDDNADEDNAGAGMIGTQEFVSSALYRYATVNVDKLVENVGDAEAAARAIEAFVRSFTVSMPTGKQNTFANRTRPDFVYVEVRNDQPVSLVNAFENPVRNEGKAVSLAAAKLAEYAVNGDAAYGTKPVDSFGMANTNVDSEELEKTFGDRWDAISFEDIIKRAGAAALTYTQEN</sequence>
<feature type="coiled-coil region" evidence="1">
    <location>
        <begin position="62"/>
        <end position="96"/>
    </location>
</feature>
<accession>A0A0M4CJZ9</accession>
<keyword evidence="3" id="KW-1185">Reference proteome</keyword>
<dbReference type="KEGG" id="cdx:CDES_01780"/>